<keyword evidence="3" id="KW-1185">Reference proteome</keyword>
<reference evidence="2 3" key="1">
    <citation type="submission" date="2020-08" db="EMBL/GenBank/DDBJ databases">
        <title>Genomic Encyclopedia of Type Strains, Phase IV (KMG-IV): sequencing the most valuable type-strain genomes for metagenomic binning, comparative biology and taxonomic classification.</title>
        <authorList>
            <person name="Goeker M."/>
        </authorList>
    </citation>
    <scope>NUCLEOTIDE SEQUENCE [LARGE SCALE GENOMIC DNA]</scope>
    <source>
        <strain evidence="2 3">DSM 101806</strain>
    </source>
</reference>
<feature type="chain" id="PRO_5031299963" evidence="1">
    <location>
        <begin position="18"/>
        <end position="108"/>
    </location>
</feature>
<evidence type="ECO:0000313" key="2">
    <source>
        <dbReference type="EMBL" id="MBB4096951.1"/>
    </source>
</evidence>
<organism evidence="2 3">
    <name type="scientific">Sphingomonas kyeonggiensis</name>
    <dbReference type="NCBI Taxonomy" id="1268553"/>
    <lineage>
        <taxon>Bacteria</taxon>
        <taxon>Pseudomonadati</taxon>
        <taxon>Pseudomonadota</taxon>
        <taxon>Alphaproteobacteria</taxon>
        <taxon>Sphingomonadales</taxon>
        <taxon>Sphingomonadaceae</taxon>
        <taxon>Sphingomonas</taxon>
    </lineage>
</organism>
<comment type="caution">
    <text evidence="2">The sequence shown here is derived from an EMBL/GenBank/DDBJ whole genome shotgun (WGS) entry which is preliminary data.</text>
</comment>
<gene>
    <name evidence="2" type="ORF">GGR46_000484</name>
</gene>
<dbReference type="AlphaFoldDB" id="A0A7W6NVT7"/>
<protein>
    <submittedName>
        <fullName evidence="2">Uncharacterized protein</fullName>
    </submittedName>
</protein>
<name>A0A7W6NVT7_9SPHN</name>
<sequence length="108" mass="11750">MMALLIAALLASGQEAATTPVPTPGLCRLTGIKVEMLADSETLARERYRTAEEGRIGQARNGKLKATAAVLNRRFGTVQPSRTELQLSDGLDNEALLRLADACLRWRQ</sequence>
<evidence type="ECO:0000313" key="3">
    <source>
        <dbReference type="Proteomes" id="UP000557392"/>
    </source>
</evidence>
<proteinExistence type="predicted"/>
<keyword evidence="1" id="KW-0732">Signal</keyword>
<dbReference type="Proteomes" id="UP000557392">
    <property type="component" value="Unassembled WGS sequence"/>
</dbReference>
<dbReference type="EMBL" id="JACIEH010000001">
    <property type="protein sequence ID" value="MBB4096951.1"/>
    <property type="molecule type" value="Genomic_DNA"/>
</dbReference>
<accession>A0A7W6NVT7</accession>
<evidence type="ECO:0000256" key="1">
    <source>
        <dbReference type="SAM" id="SignalP"/>
    </source>
</evidence>
<feature type="signal peptide" evidence="1">
    <location>
        <begin position="1"/>
        <end position="17"/>
    </location>
</feature>